<dbReference type="GO" id="GO:0016491">
    <property type="term" value="F:oxidoreductase activity"/>
    <property type="evidence" value="ECO:0007669"/>
    <property type="project" value="UniProtKB-KW"/>
</dbReference>
<dbReference type="FunFam" id="3.40.50.720:FF:000084">
    <property type="entry name" value="Short-chain dehydrogenase reductase"/>
    <property type="match status" value="1"/>
</dbReference>
<dbReference type="PRINTS" id="PR00081">
    <property type="entry name" value="GDHRDH"/>
</dbReference>
<reference evidence="2" key="2">
    <citation type="submission" date="2023-06" db="EMBL/GenBank/DDBJ databases">
        <title>Long-read-based genome assembly of the green algal bacterivore Cymbomonas tetramitiformis.</title>
        <authorList>
            <person name="Gyaltshen Y."/>
            <person name="Rozenberg A."/>
            <person name="Paasch A."/>
            <person name="Burns J.A."/>
            <person name="Warring S."/>
            <person name="Larson R."/>
            <person name="Maurer-Alcala X."/>
            <person name="Dacks J."/>
            <person name="Kim E."/>
        </authorList>
    </citation>
    <scope>NUCLEOTIDE SEQUENCE</scope>
    <source>
        <strain evidence="2">PLY_AMNH</strain>
    </source>
</reference>
<dbReference type="InterPro" id="IPR002347">
    <property type="entry name" value="SDR_fam"/>
</dbReference>
<dbReference type="PROSITE" id="PS00061">
    <property type="entry name" value="ADH_SHORT"/>
    <property type="match status" value="1"/>
</dbReference>
<dbReference type="Gene3D" id="3.40.50.720">
    <property type="entry name" value="NAD(P)-binding Rossmann-like Domain"/>
    <property type="match status" value="1"/>
</dbReference>
<keyword evidence="1" id="KW-0560">Oxidoreductase</keyword>
<dbReference type="InterPro" id="IPR020904">
    <property type="entry name" value="Sc_DH/Rdtase_CS"/>
</dbReference>
<comment type="caution">
    <text evidence="2">The sequence shown here is derived from an EMBL/GenBank/DDBJ whole genome shotgun (WGS) entry which is preliminary data.</text>
</comment>
<dbReference type="AlphaFoldDB" id="A0AAE0C3N1"/>
<name>A0AAE0C3N1_9CHLO</name>
<dbReference type="InterPro" id="IPR036291">
    <property type="entry name" value="NAD(P)-bd_dom_sf"/>
</dbReference>
<evidence type="ECO:0000313" key="4">
    <source>
        <dbReference type="Proteomes" id="UP001190700"/>
    </source>
</evidence>
<dbReference type="EMBL" id="LGRX02028588">
    <property type="protein sequence ID" value="KAK3247876.1"/>
    <property type="molecule type" value="Genomic_DNA"/>
</dbReference>
<evidence type="ECO:0000313" key="3">
    <source>
        <dbReference type="EMBL" id="KAK3275072.1"/>
    </source>
</evidence>
<dbReference type="PRINTS" id="PR00080">
    <property type="entry name" value="SDRFAMILY"/>
</dbReference>
<gene>
    <name evidence="3" type="ORF">CYMTET_16779</name>
    <name evidence="2" type="ORF">CYMTET_42640</name>
</gene>
<evidence type="ECO:0000313" key="2">
    <source>
        <dbReference type="EMBL" id="KAK3247876.1"/>
    </source>
</evidence>
<reference evidence="2 4" key="1">
    <citation type="journal article" date="2015" name="Genome Biol. Evol.">
        <title>Comparative Genomics of a Bacterivorous Green Alga Reveals Evolutionary Causalities and Consequences of Phago-Mixotrophic Mode of Nutrition.</title>
        <authorList>
            <person name="Burns J.A."/>
            <person name="Paasch A."/>
            <person name="Narechania A."/>
            <person name="Kim E."/>
        </authorList>
    </citation>
    <scope>NUCLEOTIDE SEQUENCE [LARGE SCALE GENOMIC DNA]</scope>
    <source>
        <strain evidence="2">PLY_AMNH</strain>
    </source>
</reference>
<proteinExistence type="predicted"/>
<dbReference type="PANTHER" id="PTHR42898">
    <property type="entry name" value="TROPINONE REDUCTASE"/>
    <property type="match status" value="1"/>
</dbReference>
<dbReference type="PANTHER" id="PTHR42898:SF6">
    <property type="entry name" value="NADP-DEPENDENT MANNITOL DEHYDROGENASE"/>
    <property type="match status" value="1"/>
</dbReference>
<dbReference type="EMBL" id="LGRX02007404">
    <property type="protein sequence ID" value="KAK3275072.1"/>
    <property type="molecule type" value="Genomic_DNA"/>
</dbReference>
<dbReference type="InterPro" id="IPR045000">
    <property type="entry name" value="TR"/>
</dbReference>
<accession>A0AAE0C3N1</accession>
<protein>
    <recommendedName>
        <fullName evidence="5">Tropinone reductase</fullName>
    </recommendedName>
</protein>
<dbReference type="SUPFAM" id="SSF51735">
    <property type="entry name" value="NAD(P)-binding Rossmann-fold domains"/>
    <property type="match status" value="1"/>
</dbReference>
<sequence>MASKWQMNGIRALITGSTKGIGLATAREMASLGASVFITSRSEDDVETTVQQLRKEYSSEVHGFAADVSTREGRQALLGDVTKKWGGSLDCLVCNAGTNVRKSVIDATAEEYTSIMATNMDGVYFLCKDAYGLLTEGSKPSIVIVSSVAGVDSTGSGGIYAMSKAATIQLTKTLACEWAKVGIRVNTVAPWVTMTPLLAEAVKNNPSSLDKAASWTPMGRPGQPEEIAGAITFLALPAAAYITGQCLCADGGLTVNAFAGPCVE</sequence>
<keyword evidence="4" id="KW-1185">Reference proteome</keyword>
<dbReference type="Proteomes" id="UP001190700">
    <property type="component" value="Unassembled WGS sequence"/>
</dbReference>
<dbReference type="Pfam" id="PF13561">
    <property type="entry name" value="adh_short_C2"/>
    <property type="match status" value="1"/>
</dbReference>
<evidence type="ECO:0000256" key="1">
    <source>
        <dbReference type="ARBA" id="ARBA00023002"/>
    </source>
</evidence>
<evidence type="ECO:0008006" key="5">
    <source>
        <dbReference type="Google" id="ProtNLM"/>
    </source>
</evidence>
<organism evidence="2 4">
    <name type="scientific">Cymbomonas tetramitiformis</name>
    <dbReference type="NCBI Taxonomy" id="36881"/>
    <lineage>
        <taxon>Eukaryota</taxon>
        <taxon>Viridiplantae</taxon>
        <taxon>Chlorophyta</taxon>
        <taxon>Pyramimonadophyceae</taxon>
        <taxon>Pyramimonadales</taxon>
        <taxon>Pyramimonadaceae</taxon>
        <taxon>Cymbomonas</taxon>
    </lineage>
</organism>